<sequence length="333" mass="36056">MSGLNLPLTAMDRVLPMHVIVDAAGRVIAAGPTARKLLPQDDADLGKLLSVQRPVKDMDLPQALAKVAKSGDRLVLRSFAEPVLTLRAQVAPLPAGQYLVNLGFGIHLGDAVAQLGLTANDFAATDLAMELLFLFEANRGVMHELSVFNRRLEAARDHAEAQAHTDVLTGLQNRRGLQMALDAAIASTRGATDPRADGGFAIVQLDLDRFKQINDHLGHAAGDEMLRHVAKVLRREIRSEDCAARIGGDEFVLLLRGFVDQPALERLGRRIISVIEQPVTIEDHVCRVSASVGVVTSRCYAQPDANQMLGDADAALYRSKHAGRGRVSFHDQP</sequence>
<evidence type="ECO:0000313" key="3">
    <source>
        <dbReference type="Proteomes" id="UP000199180"/>
    </source>
</evidence>
<dbReference type="PANTHER" id="PTHR46663">
    <property type="entry name" value="DIGUANYLATE CYCLASE DGCT-RELATED"/>
    <property type="match status" value="1"/>
</dbReference>
<dbReference type="SMART" id="SM00267">
    <property type="entry name" value="GGDEF"/>
    <property type="match status" value="1"/>
</dbReference>
<dbReference type="InterPro" id="IPR043128">
    <property type="entry name" value="Rev_trsase/Diguanyl_cyclase"/>
</dbReference>
<dbReference type="RefSeq" id="WP_090733366.1">
    <property type="nucleotide sequence ID" value="NZ_FOHO01000003.1"/>
</dbReference>
<dbReference type="SUPFAM" id="SSF55073">
    <property type="entry name" value="Nucleotide cyclase"/>
    <property type="match status" value="1"/>
</dbReference>
<dbReference type="AlphaFoldDB" id="A0A1I0CJ00"/>
<dbReference type="CDD" id="cd01949">
    <property type="entry name" value="GGDEF"/>
    <property type="match status" value="1"/>
</dbReference>
<name>A0A1I0CJ00_9RHOB</name>
<dbReference type="PANTHER" id="PTHR46663:SF4">
    <property type="entry name" value="DIGUANYLATE CYCLASE DGCT-RELATED"/>
    <property type="match status" value="1"/>
</dbReference>
<dbReference type="PROSITE" id="PS50887">
    <property type="entry name" value="GGDEF"/>
    <property type="match status" value="1"/>
</dbReference>
<dbReference type="Proteomes" id="UP000199180">
    <property type="component" value="Unassembled WGS sequence"/>
</dbReference>
<keyword evidence="3" id="KW-1185">Reference proteome</keyword>
<dbReference type="InterPro" id="IPR052163">
    <property type="entry name" value="DGC-Regulatory_Protein"/>
</dbReference>
<dbReference type="NCBIfam" id="TIGR00254">
    <property type="entry name" value="GGDEF"/>
    <property type="match status" value="1"/>
</dbReference>
<dbReference type="OrthoDB" id="9812260at2"/>
<reference evidence="2 3" key="1">
    <citation type="submission" date="2016-10" db="EMBL/GenBank/DDBJ databases">
        <authorList>
            <person name="de Groot N.N."/>
        </authorList>
    </citation>
    <scope>NUCLEOTIDE SEQUENCE [LARGE SCALE GENOMIC DNA]</scope>
    <source>
        <strain evidence="2 3">DSM 17862</strain>
    </source>
</reference>
<dbReference type="GO" id="GO:0003824">
    <property type="term" value="F:catalytic activity"/>
    <property type="evidence" value="ECO:0007669"/>
    <property type="project" value="UniProtKB-ARBA"/>
</dbReference>
<accession>A0A1I0CJ00</accession>
<organism evidence="2 3">
    <name type="scientific">Paracoccus homiensis</name>
    <dbReference type="NCBI Taxonomy" id="364199"/>
    <lineage>
        <taxon>Bacteria</taxon>
        <taxon>Pseudomonadati</taxon>
        <taxon>Pseudomonadota</taxon>
        <taxon>Alphaproteobacteria</taxon>
        <taxon>Rhodobacterales</taxon>
        <taxon>Paracoccaceae</taxon>
        <taxon>Paracoccus</taxon>
    </lineage>
</organism>
<feature type="domain" description="GGDEF" evidence="1">
    <location>
        <begin position="198"/>
        <end position="332"/>
    </location>
</feature>
<proteinExistence type="predicted"/>
<dbReference type="EMBL" id="FOHO01000003">
    <property type="protein sequence ID" value="SET19620.1"/>
    <property type="molecule type" value="Genomic_DNA"/>
</dbReference>
<protein>
    <submittedName>
        <fullName evidence="2">Diguanylate cyclase (GGDEF) domain-containing protein</fullName>
    </submittedName>
</protein>
<gene>
    <name evidence="2" type="ORF">SAMN04489858_103341</name>
</gene>
<dbReference type="FunFam" id="3.30.70.270:FF:000001">
    <property type="entry name" value="Diguanylate cyclase domain protein"/>
    <property type="match status" value="1"/>
</dbReference>
<dbReference type="Gene3D" id="3.30.70.270">
    <property type="match status" value="1"/>
</dbReference>
<evidence type="ECO:0000313" key="2">
    <source>
        <dbReference type="EMBL" id="SET19620.1"/>
    </source>
</evidence>
<evidence type="ECO:0000259" key="1">
    <source>
        <dbReference type="PROSITE" id="PS50887"/>
    </source>
</evidence>
<dbReference type="InterPro" id="IPR000160">
    <property type="entry name" value="GGDEF_dom"/>
</dbReference>
<dbReference type="Pfam" id="PF00990">
    <property type="entry name" value="GGDEF"/>
    <property type="match status" value="1"/>
</dbReference>
<dbReference type="InterPro" id="IPR029787">
    <property type="entry name" value="Nucleotide_cyclase"/>
</dbReference>
<dbReference type="STRING" id="364199.SAMN04489858_103341"/>